<dbReference type="Proteomes" id="UP000249061">
    <property type="component" value="Unassembled WGS sequence"/>
</dbReference>
<dbReference type="PROSITE" id="PS51257">
    <property type="entry name" value="PROKAR_LIPOPROTEIN"/>
    <property type="match status" value="1"/>
</dbReference>
<accession>A0A2W5STN1</accession>
<reference evidence="1 2" key="1">
    <citation type="submission" date="2017-08" db="EMBL/GenBank/DDBJ databases">
        <title>Infants hospitalized years apart are colonized by the same room-sourced microbial strains.</title>
        <authorList>
            <person name="Brooks B."/>
            <person name="Olm M.R."/>
            <person name="Firek B.A."/>
            <person name="Baker R."/>
            <person name="Thomas B.C."/>
            <person name="Morowitz M.J."/>
            <person name="Banfield J.F."/>
        </authorList>
    </citation>
    <scope>NUCLEOTIDE SEQUENCE [LARGE SCALE GENOMIC DNA]</scope>
    <source>
        <strain evidence="1">S2_003_000_R2_14</strain>
    </source>
</reference>
<proteinExistence type="predicted"/>
<sequence>MRSAWLVCLVLTSGCFDLTVRPPSVPGPGTVRATLLVARPGRTGLVPASGATLRWSLSSEVATADDEGNVLLGGLLSSDGVLRFATAEGLERIVDVRLAKVGFGRDVNLGTLVLGRTATITGRVRRADRPSTTSGHADIAVFLPESPVVTATGDTGDFELNGLAEGDLHQLLRRGLRGGENAADGARGRARGAG</sequence>
<gene>
    <name evidence="1" type="ORF">DI536_33150</name>
</gene>
<evidence type="ECO:0008006" key="3">
    <source>
        <dbReference type="Google" id="ProtNLM"/>
    </source>
</evidence>
<comment type="caution">
    <text evidence="1">The sequence shown here is derived from an EMBL/GenBank/DDBJ whole genome shotgun (WGS) entry which is preliminary data.</text>
</comment>
<dbReference type="EMBL" id="QFQP01000049">
    <property type="protein sequence ID" value="PZR05007.1"/>
    <property type="molecule type" value="Genomic_DNA"/>
</dbReference>
<name>A0A2W5STN1_9BACT</name>
<protein>
    <recommendedName>
        <fullName evidence="3">Lipoprotein</fullName>
    </recommendedName>
</protein>
<dbReference type="AlphaFoldDB" id="A0A2W5STN1"/>
<evidence type="ECO:0000313" key="1">
    <source>
        <dbReference type="EMBL" id="PZR05007.1"/>
    </source>
</evidence>
<organism evidence="1 2">
    <name type="scientific">Archangium gephyra</name>
    <dbReference type="NCBI Taxonomy" id="48"/>
    <lineage>
        <taxon>Bacteria</taxon>
        <taxon>Pseudomonadati</taxon>
        <taxon>Myxococcota</taxon>
        <taxon>Myxococcia</taxon>
        <taxon>Myxococcales</taxon>
        <taxon>Cystobacterineae</taxon>
        <taxon>Archangiaceae</taxon>
        <taxon>Archangium</taxon>
    </lineage>
</organism>
<evidence type="ECO:0000313" key="2">
    <source>
        <dbReference type="Proteomes" id="UP000249061"/>
    </source>
</evidence>